<dbReference type="EMBL" id="JBHSBU010000001">
    <property type="protein sequence ID" value="MFC4159631.1"/>
    <property type="molecule type" value="Genomic_DNA"/>
</dbReference>
<comment type="similarity">
    <text evidence="2 13">Belongs to the TonB family.</text>
</comment>
<sequence length="344" mass="36376">MGTPNLLAVYARTAAGDEELKAAQHGLSLNQRKLLQWADGDLPVMALAERLAAGHTIDTDRVARDIERLEVLGLLAPLGAGLSEAPLQLGQHRRRGFPLWVVGASVAALAGVAVFAARGTEPAPPATGVVQATATVASAEPEQDSKLFGVVPNPSRWFTPTEKPAATPEVRLEPKPVEKTAEKPKPAAPVSAKPVVAVAPAPVAVQPVVQPASGPTANPAPVLAAPVVQPVASVEKPVQLASAQPMVARTPEVSLPPPKQPNLKPVFRQQPDFPREAAREGVTSGNIKARMTVDENGAVVQVDILEARPRRVFDRAVIAALSKWKFEPSSTRFVVDTEVEFRDN</sequence>
<evidence type="ECO:0000313" key="16">
    <source>
        <dbReference type="EMBL" id="MFC4159631.1"/>
    </source>
</evidence>
<dbReference type="InterPro" id="IPR006260">
    <property type="entry name" value="TonB/TolA_C"/>
</dbReference>
<dbReference type="PANTHER" id="PTHR33446:SF8">
    <property type="entry name" value="PROTEIN TONB"/>
    <property type="match status" value="1"/>
</dbReference>
<dbReference type="Proteomes" id="UP001595791">
    <property type="component" value="Unassembled WGS sequence"/>
</dbReference>
<feature type="compositionally biased region" description="Basic and acidic residues" evidence="14">
    <location>
        <begin position="170"/>
        <end position="185"/>
    </location>
</feature>
<evidence type="ECO:0000256" key="7">
    <source>
        <dbReference type="ARBA" id="ARBA00022692"/>
    </source>
</evidence>
<feature type="domain" description="TonB C-terminal" evidence="15">
    <location>
        <begin position="258"/>
        <end position="344"/>
    </location>
</feature>
<keyword evidence="10" id="KW-1133">Transmembrane helix</keyword>
<dbReference type="Gene3D" id="3.30.2420.10">
    <property type="entry name" value="TonB"/>
    <property type="match status" value="1"/>
</dbReference>
<dbReference type="PRINTS" id="PR01374">
    <property type="entry name" value="TONBPROTEIN"/>
</dbReference>
<evidence type="ECO:0000256" key="12">
    <source>
        <dbReference type="ARBA" id="ARBA00025849"/>
    </source>
</evidence>
<evidence type="ECO:0000256" key="8">
    <source>
        <dbReference type="ARBA" id="ARBA00022737"/>
    </source>
</evidence>
<feature type="region of interest" description="Disordered" evidence="14">
    <location>
        <begin position="158"/>
        <end position="188"/>
    </location>
</feature>
<keyword evidence="11" id="KW-0472">Membrane</keyword>
<name>A0ABV8MRU4_9NEIS</name>
<keyword evidence="13" id="KW-0735">Signal-anchor</keyword>
<protein>
    <recommendedName>
        <fullName evidence="3 13">Protein TonB</fullName>
    </recommendedName>
</protein>
<comment type="subunit">
    <text evidence="12">Homodimer. Forms a complex with the accessory proteins ExbB and ExbD.</text>
</comment>
<dbReference type="RefSeq" id="WP_378163593.1">
    <property type="nucleotide sequence ID" value="NZ_JBHSBU010000001.1"/>
</dbReference>
<comment type="function">
    <text evidence="13">Interacts with outer membrane receptor proteins that carry out high-affinity binding and energy dependent uptake into the periplasmic space of specific substrates. It could act to transduce energy from the cytoplasmic membrane to specific energy-requiring processes in the outer membrane, resulting in the release into the periplasm of ligands bound by these outer membrane proteins.</text>
</comment>
<dbReference type="InterPro" id="IPR051045">
    <property type="entry name" value="TonB-dependent_transducer"/>
</dbReference>
<dbReference type="InterPro" id="IPR003538">
    <property type="entry name" value="TonB"/>
</dbReference>
<dbReference type="SUPFAM" id="SSF74653">
    <property type="entry name" value="TolA/TonB C-terminal domain"/>
    <property type="match status" value="1"/>
</dbReference>
<evidence type="ECO:0000256" key="2">
    <source>
        <dbReference type="ARBA" id="ARBA00006555"/>
    </source>
</evidence>
<evidence type="ECO:0000256" key="4">
    <source>
        <dbReference type="ARBA" id="ARBA00022448"/>
    </source>
</evidence>
<evidence type="ECO:0000256" key="11">
    <source>
        <dbReference type="ARBA" id="ARBA00023136"/>
    </source>
</evidence>
<evidence type="ECO:0000256" key="13">
    <source>
        <dbReference type="RuleBase" id="RU362123"/>
    </source>
</evidence>
<evidence type="ECO:0000256" key="3">
    <source>
        <dbReference type="ARBA" id="ARBA00022362"/>
    </source>
</evidence>
<evidence type="ECO:0000256" key="1">
    <source>
        <dbReference type="ARBA" id="ARBA00004383"/>
    </source>
</evidence>
<keyword evidence="5 13" id="KW-1003">Cell membrane</keyword>
<proteinExistence type="inferred from homology"/>
<evidence type="ECO:0000256" key="6">
    <source>
        <dbReference type="ARBA" id="ARBA00022519"/>
    </source>
</evidence>
<evidence type="ECO:0000256" key="5">
    <source>
        <dbReference type="ARBA" id="ARBA00022475"/>
    </source>
</evidence>
<evidence type="ECO:0000259" key="15">
    <source>
        <dbReference type="PROSITE" id="PS52015"/>
    </source>
</evidence>
<evidence type="ECO:0000313" key="17">
    <source>
        <dbReference type="Proteomes" id="UP001595791"/>
    </source>
</evidence>
<gene>
    <name evidence="16" type="ORF">ACFOW7_09755</name>
</gene>
<keyword evidence="9 13" id="KW-0653">Protein transport</keyword>
<dbReference type="NCBIfam" id="TIGR01352">
    <property type="entry name" value="tonB_Cterm"/>
    <property type="match status" value="1"/>
</dbReference>
<organism evidence="16 17">
    <name type="scientific">Chitinimonas lacunae</name>
    <dbReference type="NCBI Taxonomy" id="1963018"/>
    <lineage>
        <taxon>Bacteria</taxon>
        <taxon>Pseudomonadati</taxon>
        <taxon>Pseudomonadota</taxon>
        <taxon>Betaproteobacteria</taxon>
        <taxon>Neisseriales</taxon>
        <taxon>Chitinibacteraceae</taxon>
        <taxon>Chitinimonas</taxon>
    </lineage>
</organism>
<dbReference type="PANTHER" id="PTHR33446">
    <property type="entry name" value="PROTEIN TONB-RELATED"/>
    <property type="match status" value="1"/>
</dbReference>
<evidence type="ECO:0000256" key="14">
    <source>
        <dbReference type="SAM" id="MobiDB-lite"/>
    </source>
</evidence>
<keyword evidence="7" id="KW-0812">Transmembrane</keyword>
<accession>A0ABV8MRU4</accession>
<dbReference type="InterPro" id="IPR037682">
    <property type="entry name" value="TonB_C"/>
</dbReference>
<dbReference type="PROSITE" id="PS52015">
    <property type="entry name" value="TONB_CTD"/>
    <property type="match status" value="1"/>
</dbReference>
<keyword evidence="4 13" id="KW-0813">Transport</keyword>
<keyword evidence="6 13" id="KW-0997">Cell inner membrane</keyword>
<comment type="subcellular location">
    <subcellularLocation>
        <location evidence="1 13">Cell inner membrane</location>
        <topology evidence="1 13">Single-pass membrane protein</topology>
        <orientation evidence="1 13">Periplasmic side</orientation>
    </subcellularLocation>
</comment>
<evidence type="ECO:0000256" key="9">
    <source>
        <dbReference type="ARBA" id="ARBA00022927"/>
    </source>
</evidence>
<evidence type="ECO:0000256" key="10">
    <source>
        <dbReference type="ARBA" id="ARBA00022989"/>
    </source>
</evidence>
<dbReference type="Pfam" id="PF03544">
    <property type="entry name" value="TonB_C"/>
    <property type="match status" value="1"/>
</dbReference>
<keyword evidence="17" id="KW-1185">Reference proteome</keyword>
<reference evidence="17" key="1">
    <citation type="journal article" date="2019" name="Int. J. Syst. Evol. Microbiol.">
        <title>The Global Catalogue of Microorganisms (GCM) 10K type strain sequencing project: providing services to taxonomists for standard genome sequencing and annotation.</title>
        <authorList>
            <consortium name="The Broad Institute Genomics Platform"/>
            <consortium name="The Broad Institute Genome Sequencing Center for Infectious Disease"/>
            <person name="Wu L."/>
            <person name="Ma J."/>
        </authorList>
    </citation>
    <scope>NUCLEOTIDE SEQUENCE [LARGE SCALE GENOMIC DNA]</scope>
    <source>
        <strain evidence="17">LMG 29894</strain>
    </source>
</reference>
<keyword evidence="8" id="KW-0677">Repeat</keyword>
<comment type="caution">
    <text evidence="16">The sequence shown here is derived from an EMBL/GenBank/DDBJ whole genome shotgun (WGS) entry which is preliminary data.</text>
</comment>